<dbReference type="PANTHER" id="PTHR43297">
    <property type="entry name" value="OLIGOPEPTIDE TRANSPORT ATP-BINDING PROTEIN APPD"/>
    <property type="match status" value="1"/>
</dbReference>
<evidence type="ECO:0000256" key="1">
    <source>
        <dbReference type="ARBA" id="ARBA00004141"/>
    </source>
</evidence>
<comment type="subcellular location">
    <subcellularLocation>
        <location evidence="11">Cell membrane</location>
        <topology evidence="11">Multi-pass membrane protein</topology>
    </subcellularLocation>
    <subcellularLocation>
        <location evidence="2">Cell membrane</location>
        <topology evidence="2">Peripheral membrane protein</topology>
    </subcellularLocation>
    <subcellularLocation>
        <location evidence="1">Membrane</location>
        <topology evidence="1">Multi-pass membrane protein</topology>
    </subcellularLocation>
</comment>
<dbReference type="NCBIfam" id="TIGR01727">
    <property type="entry name" value="oligo_HPY"/>
    <property type="match status" value="1"/>
</dbReference>
<keyword evidence="4 11" id="KW-0813">Transport</keyword>
<feature type="region of interest" description="Disordered" evidence="12">
    <location>
        <begin position="276"/>
        <end position="306"/>
    </location>
</feature>
<proteinExistence type="inferred from homology"/>
<name>A0ABU3G992_9MICO</name>
<dbReference type="Pfam" id="PF00005">
    <property type="entry name" value="ABC_tran"/>
    <property type="match status" value="1"/>
</dbReference>
<feature type="transmembrane region" description="Helical" evidence="11">
    <location>
        <begin position="144"/>
        <end position="161"/>
    </location>
</feature>
<dbReference type="InterPro" id="IPR017871">
    <property type="entry name" value="ABC_transporter-like_CS"/>
</dbReference>
<feature type="transmembrane region" description="Helical" evidence="11">
    <location>
        <begin position="20"/>
        <end position="39"/>
    </location>
</feature>
<dbReference type="CDD" id="cd03257">
    <property type="entry name" value="ABC_NikE_OppD_transporters"/>
    <property type="match status" value="1"/>
</dbReference>
<evidence type="ECO:0000313" key="15">
    <source>
        <dbReference type="EMBL" id="MDT3316387.1"/>
    </source>
</evidence>
<feature type="transmembrane region" description="Helical" evidence="11">
    <location>
        <begin position="196"/>
        <end position="223"/>
    </location>
</feature>
<dbReference type="Proteomes" id="UP001251849">
    <property type="component" value="Unassembled WGS sequence"/>
</dbReference>
<keyword evidence="7" id="KW-0547">Nucleotide-binding</keyword>
<dbReference type="CDD" id="cd06261">
    <property type="entry name" value="TM_PBP2"/>
    <property type="match status" value="1"/>
</dbReference>
<feature type="domain" description="ABC transmembrane type-1" evidence="14">
    <location>
        <begin position="79"/>
        <end position="268"/>
    </location>
</feature>
<evidence type="ECO:0000313" key="16">
    <source>
        <dbReference type="Proteomes" id="UP001251849"/>
    </source>
</evidence>
<dbReference type="InterPro" id="IPR035906">
    <property type="entry name" value="MetI-like_sf"/>
</dbReference>
<comment type="caution">
    <text evidence="15">The sequence shown here is derived from an EMBL/GenBank/DDBJ whole genome shotgun (WGS) entry which is preliminary data.</text>
</comment>
<dbReference type="SUPFAM" id="SSF161098">
    <property type="entry name" value="MetI-like"/>
    <property type="match status" value="1"/>
</dbReference>
<gene>
    <name evidence="15" type="ORF">Q9S71_06080</name>
</gene>
<evidence type="ECO:0000256" key="5">
    <source>
        <dbReference type="ARBA" id="ARBA00022475"/>
    </source>
</evidence>
<feature type="transmembrane region" description="Helical" evidence="11">
    <location>
        <begin position="83"/>
        <end position="107"/>
    </location>
</feature>
<keyword evidence="6 11" id="KW-0812">Transmembrane</keyword>
<evidence type="ECO:0000256" key="6">
    <source>
        <dbReference type="ARBA" id="ARBA00022692"/>
    </source>
</evidence>
<evidence type="ECO:0000256" key="7">
    <source>
        <dbReference type="ARBA" id="ARBA00022741"/>
    </source>
</evidence>
<dbReference type="Pfam" id="PF00528">
    <property type="entry name" value="BPD_transp_1"/>
    <property type="match status" value="1"/>
</dbReference>
<dbReference type="InterPro" id="IPR050388">
    <property type="entry name" value="ABC_Ni/Peptide_Import"/>
</dbReference>
<dbReference type="Pfam" id="PF08352">
    <property type="entry name" value="oligo_HPY"/>
    <property type="match status" value="1"/>
</dbReference>
<evidence type="ECO:0000256" key="9">
    <source>
        <dbReference type="ARBA" id="ARBA00022989"/>
    </source>
</evidence>
<evidence type="ECO:0000256" key="3">
    <source>
        <dbReference type="ARBA" id="ARBA00005417"/>
    </source>
</evidence>
<dbReference type="PROSITE" id="PS50893">
    <property type="entry name" value="ABC_TRANSPORTER_2"/>
    <property type="match status" value="1"/>
</dbReference>
<evidence type="ECO:0000256" key="11">
    <source>
        <dbReference type="RuleBase" id="RU363032"/>
    </source>
</evidence>
<keyword evidence="5" id="KW-1003">Cell membrane</keyword>
<protein>
    <submittedName>
        <fullName evidence="15">Dipeptide/oligopeptide/nickel ABC transporter permease/ATP-binding protein</fullName>
    </submittedName>
</protein>
<evidence type="ECO:0000256" key="8">
    <source>
        <dbReference type="ARBA" id="ARBA00022840"/>
    </source>
</evidence>
<evidence type="ECO:0000256" key="4">
    <source>
        <dbReference type="ARBA" id="ARBA00022448"/>
    </source>
</evidence>
<dbReference type="PANTHER" id="PTHR43297:SF2">
    <property type="entry name" value="DIPEPTIDE TRANSPORT ATP-BINDING PROTEIN DPPD"/>
    <property type="match status" value="1"/>
</dbReference>
<dbReference type="Gene3D" id="1.10.3720.10">
    <property type="entry name" value="MetI-like"/>
    <property type="match status" value="1"/>
</dbReference>
<comment type="similarity">
    <text evidence="11">Belongs to the binding-protein-dependent transport system permease family.</text>
</comment>
<dbReference type="SMART" id="SM00382">
    <property type="entry name" value="AAA"/>
    <property type="match status" value="1"/>
</dbReference>
<dbReference type="InterPro" id="IPR000515">
    <property type="entry name" value="MetI-like"/>
</dbReference>
<evidence type="ECO:0000256" key="10">
    <source>
        <dbReference type="ARBA" id="ARBA00023136"/>
    </source>
</evidence>
<dbReference type="InterPro" id="IPR027417">
    <property type="entry name" value="P-loop_NTPase"/>
</dbReference>
<feature type="transmembrane region" description="Helical" evidence="11">
    <location>
        <begin position="119"/>
        <end position="138"/>
    </location>
</feature>
<feature type="domain" description="ABC transporter" evidence="13">
    <location>
        <begin position="311"/>
        <end position="560"/>
    </location>
</feature>
<organism evidence="15 16">
    <name type="scientific">Microbacterium gawkjiense</name>
    <dbReference type="NCBI Taxonomy" id="3067309"/>
    <lineage>
        <taxon>Bacteria</taxon>
        <taxon>Bacillati</taxon>
        <taxon>Actinomycetota</taxon>
        <taxon>Actinomycetes</taxon>
        <taxon>Micrococcales</taxon>
        <taxon>Microbacteriaceae</taxon>
        <taxon>Microbacterium</taxon>
    </lineage>
</organism>
<sequence length="631" mass="66458">MSAPRSGGVGHALVTRPLPIIAVAWLAIVCVGALLTPLLPIPSPTAQDLAATLQTPGPVHPLGTDTLGRDILSRLLYGARVTLANAALATAVALLLGTTIGLIAGYFRGVIDTITSAVADILLSVPSTVILLTIAVVVARNPTILMIVLGVLLSAGMFRAVRASTMDVRAELYISAARTSGLTEGQILARHVFPRILPITIVQGAVLLSLALVIQTGLGFLGIDVSPPNPSWGNMVADAASSLVISVWPIVPPTIVIGLTVLAISVIGDTAQQTIGGRTRRSGLGPRRRQAPARKGGVATDPRPQAERPLLRVSDVSITVPRSDGPLTLVDRVSFEIFAGSIVGLVGESGAGKSITARSLLGILPTDAHIAGDIWFEGHNIAVLSERELARLRGTSIAFIGQEPMSSLSPSFRIGNQLAEIVRQHRGVSRADARRISIELLESVDIRNARDVARLYPHEISGGMAQRVVIAIALAGDPQLLVADEPTTALDVSVQMQVLELLRSLSRSRGLAVLIVTHDWGVVADLCDSAIVMYAGEVVEAAAIEPIFDAPQHPYTRALRAADPHAPREGARLSAIPGQVPPPGSWPDGCRFASRCAFVTDSCRASQIPLRSYVAGHPVRCIRVQELNLVD</sequence>
<dbReference type="RefSeq" id="WP_311861172.1">
    <property type="nucleotide sequence ID" value="NZ_JAUZVV010000001.1"/>
</dbReference>
<keyword evidence="8" id="KW-0067">ATP-binding</keyword>
<dbReference type="EMBL" id="JAUZVV010000001">
    <property type="protein sequence ID" value="MDT3316387.1"/>
    <property type="molecule type" value="Genomic_DNA"/>
</dbReference>
<dbReference type="PROSITE" id="PS00211">
    <property type="entry name" value="ABC_TRANSPORTER_1"/>
    <property type="match status" value="1"/>
</dbReference>
<keyword evidence="16" id="KW-1185">Reference proteome</keyword>
<reference evidence="15 16" key="1">
    <citation type="submission" date="2023-08" db="EMBL/GenBank/DDBJ databases">
        <title>Microbacterium aquilitoris sp. nov. and Microbacterium gwkjibeachense sp. nov., isolated from beach.</title>
        <authorList>
            <person name="Lee S.D."/>
            <person name="Yang H."/>
            <person name="Kim I."/>
        </authorList>
    </citation>
    <scope>NUCLEOTIDE SEQUENCE [LARGE SCALE GENOMIC DNA]</scope>
    <source>
        <strain evidence="15 16">KSW4-11</strain>
    </source>
</reference>
<dbReference type="InterPro" id="IPR003593">
    <property type="entry name" value="AAA+_ATPase"/>
</dbReference>
<dbReference type="InterPro" id="IPR003439">
    <property type="entry name" value="ABC_transporter-like_ATP-bd"/>
</dbReference>
<dbReference type="PROSITE" id="PS50928">
    <property type="entry name" value="ABC_TM1"/>
    <property type="match status" value="1"/>
</dbReference>
<dbReference type="InterPro" id="IPR013563">
    <property type="entry name" value="Oligopep_ABC_C"/>
</dbReference>
<evidence type="ECO:0000259" key="13">
    <source>
        <dbReference type="PROSITE" id="PS50893"/>
    </source>
</evidence>
<dbReference type="Gene3D" id="3.40.50.300">
    <property type="entry name" value="P-loop containing nucleotide triphosphate hydrolases"/>
    <property type="match status" value="1"/>
</dbReference>
<feature type="transmembrane region" description="Helical" evidence="11">
    <location>
        <begin position="243"/>
        <end position="268"/>
    </location>
</feature>
<accession>A0ABU3G992</accession>
<evidence type="ECO:0000256" key="2">
    <source>
        <dbReference type="ARBA" id="ARBA00004202"/>
    </source>
</evidence>
<keyword evidence="10 11" id="KW-0472">Membrane</keyword>
<evidence type="ECO:0000259" key="14">
    <source>
        <dbReference type="PROSITE" id="PS50928"/>
    </source>
</evidence>
<keyword evidence="9 11" id="KW-1133">Transmembrane helix</keyword>
<dbReference type="SUPFAM" id="SSF52540">
    <property type="entry name" value="P-loop containing nucleoside triphosphate hydrolases"/>
    <property type="match status" value="1"/>
</dbReference>
<feature type="compositionally biased region" description="Basic residues" evidence="12">
    <location>
        <begin position="278"/>
        <end position="292"/>
    </location>
</feature>
<evidence type="ECO:0000256" key="12">
    <source>
        <dbReference type="SAM" id="MobiDB-lite"/>
    </source>
</evidence>
<comment type="similarity">
    <text evidence="3">Belongs to the ABC transporter superfamily.</text>
</comment>